<dbReference type="KEGG" id="spr:spr1849"/>
<organism evidence="15 16">
    <name type="scientific">Streptococcus pneumoniae (strain ATCC BAA-255 / R6)</name>
    <dbReference type="NCBI Taxonomy" id="171101"/>
    <lineage>
        <taxon>Bacteria</taxon>
        <taxon>Bacillati</taxon>
        <taxon>Bacillota</taxon>
        <taxon>Bacilli</taxon>
        <taxon>Lactobacillales</taxon>
        <taxon>Streptococcaceae</taxon>
        <taxon>Streptococcus</taxon>
    </lineage>
</organism>
<evidence type="ECO:0000256" key="14">
    <source>
        <dbReference type="SAM" id="Phobius"/>
    </source>
</evidence>
<keyword evidence="6" id="KW-0598">Phosphotransferase system</keyword>
<feature type="transmembrane region" description="Helical" evidence="14">
    <location>
        <begin position="420"/>
        <end position="442"/>
    </location>
</feature>
<keyword evidence="3" id="KW-0813">Transport</keyword>
<feature type="transmembrane region" description="Helical" evidence="14">
    <location>
        <begin position="262"/>
        <end position="284"/>
    </location>
</feature>
<dbReference type="PIR" id="G98102">
    <property type="entry name" value="G98102"/>
</dbReference>
<feature type="transmembrane region" description="Helical" evidence="14">
    <location>
        <begin position="185"/>
        <end position="202"/>
    </location>
</feature>
<evidence type="ECO:0000256" key="11">
    <source>
        <dbReference type="ARBA" id="ARBA00038218"/>
    </source>
</evidence>
<keyword evidence="8 14" id="KW-1133">Transmembrane helix</keyword>
<protein>
    <recommendedName>
        <fullName evidence="12">Ascorbate-specific PTS system EIIC component</fullName>
    </recommendedName>
    <alternativeName>
        <fullName evidence="13">Ascorbate-specific permease IIC component UlaA</fullName>
    </alternativeName>
</protein>
<evidence type="ECO:0000256" key="4">
    <source>
        <dbReference type="ARBA" id="ARBA00022475"/>
    </source>
</evidence>
<dbReference type="eggNOG" id="COG3037">
    <property type="taxonomic scope" value="Bacteria"/>
</dbReference>
<evidence type="ECO:0000256" key="6">
    <source>
        <dbReference type="ARBA" id="ARBA00022683"/>
    </source>
</evidence>
<feature type="transmembrane region" description="Helical" evidence="14">
    <location>
        <begin position="127"/>
        <end position="148"/>
    </location>
</feature>
<evidence type="ECO:0000256" key="7">
    <source>
        <dbReference type="ARBA" id="ARBA00022692"/>
    </source>
</evidence>
<comment type="subunit">
    <text evidence="2">Homodimer.</text>
</comment>
<sequence length="508" mass="55411">MVFLFALSHYIINLQKQFKRRTIMEVVSSVLNWFSSNILQNPAFFVGLLVLIGYALLKKPAHDVFSGFVKATVGYMLLNVGAGGLVTTFRPILAALNYKFQIGAAVIDPYFGLAAANNKIVAEFPDFVGTATTALLIGFGINILLVALRKITKVRTLFITGHIMVQQAATVSLMVLFLVPQLRNAYGTAAIGIICGLYWAVSSNMTVEATQRLTGGGGFAIGHQQQFAIWFVDKVAGRFGKKEESLDNLKLPKFLSIFHDTVVASATLMLVFFGAILLILGPDIMSNKEVITSGTLFNPAKQDFFMYIIQTAFTFSVYLFVLMQGVRMFVSELTNAFQGISNKLLPGSFPAVDVAASYGFGSPNAVLSGFTFGLIGQLITIVLLIVFKNPILIITGFVPVFFDNAAIAVYADKRGGWKAAVILSFISGVLQVALGALCVALLDLASYGGYHGNIDFEFPWLGFGYIFKYLGIVGYVLVCLFLLVIPQLQFAKAKDKEKYYNGEVQEEA</sequence>
<dbReference type="GO" id="GO:0009401">
    <property type="term" value="P:phosphoenolpyruvate-dependent sugar phosphotransferase system"/>
    <property type="evidence" value="ECO:0000318"/>
    <property type="project" value="GO_Central"/>
</dbReference>
<keyword evidence="4" id="KW-1003">Cell membrane</keyword>
<gene>
    <name evidence="15" type="primary">PTS-EII</name>
    <name evidence="15" type="ordered locus">spr1849</name>
</gene>
<accession>Q8DN94</accession>
<evidence type="ECO:0000256" key="9">
    <source>
        <dbReference type="ARBA" id="ARBA00023136"/>
    </source>
</evidence>
<feature type="transmembrane region" description="Helical" evidence="14">
    <location>
        <begin position="391"/>
        <end position="411"/>
    </location>
</feature>
<evidence type="ECO:0000256" key="5">
    <source>
        <dbReference type="ARBA" id="ARBA00022597"/>
    </source>
</evidence>
<reference evidence="15 16" key="1">
    <citation type="journal article" date="2001" name="J. Bacteriol.">
        <title>Genome of the bacterium Streptococcus pneumoniae strain R6.</title>
        <authorList>
            <person name="Hoskins J.A."/>
            <person name="Alborn W.Jr."/>
            <person name="Arnold J."/>
            <person name="Blaszczak L."/>
            <person name="Burgett S."/>
            <person name="DeHoff B.S."/>
            <person name="Estrem S."/>
            <person name="Fritz L."/>
            <person name="Fu D.-J."/>
            <person name="Fuller W."/>
            <person name="Geringer C."/>
            <person name="Gilmour R."/>
            <person name="Glass J.S."/>
            <person name="Khoja H."/>
            <person name="Kraft A."/>
            <person name="LaGace R."/>
            <person name="LeBlanc D.J."/>
            <person name="Lee L.N."/>
            <person name="Lefkowitz E.J."/>
            <person name="Lu J."/>
            <person name="Matsushima P."/>
            <person name="McAhren S."/>
            <person name="McHenney M."/>
            <person name="McLeaster K."/>
            <person name="Mundy C."/>
            <person name="Nicas T.I."/>
            <person name="Norris F.H."/>
            <person name="O'Gara M."/>
            <person name="Peery R."/>
            <person name="Robertson G.T."/>
            <person name="Rockey P."/>
            <person name="Sun P.-M."/>
            <person name="Winkler M.E."/>
            <person name="Yang Y."/>
            <person name="Young-Bellido M."/>
            <person name="Zhao G."/>
            <person name="Zook C."/>
            <person name="Baltz R.H."/>
            <person name="Jaskunas S.Richard."/>
            <person name="Rosteck P.R.Jr."/>
            <person name="Skatrud P.L."/>
            <person name="Glass J.I."/>
        </authorList>
    </citation>
    <scope>NUCLEOTIDE SEQUENCE [LARGE SCALE GENOMIC DNA]</scope>
    <source>
        <strain evidence="16">ATCC BAA-255 / R6</strain>
    </source>
</reference>
<dbReference type="Pfam" id="PF03611">
    <property type="entry name" value="EIIC-GAT"/>
    <property type="match status" value="1"/>
</dbReference>
<keyword evidence="5" id="KW-0762">Sugar transport</keyword>
<dbReference type="PANTHER" id="PTHR33843:SF4">
    <property type="entry name" value="ASCORBATE-SPECIFIC PTS SYSTEM EIIC COMPONENT"/>
    <property type="match status" value="1"/>
</dbReference>
<dbReference type="HOGENOM" id="CLU_031784_1_0_9"/>
<evidence type="ECO:0000256" key="3">
    <source>
        <dbReference type="ARBA" id="ARBA00022448"/>
    </source>
</evidence>
<keyword evidence="7 14" id="KW-0812">Transmembrane</keyword>
<dbReference type="GO" id="GO:0090585">
    <property type="term" value="F:protein-phosphocysteine-L-ascorbate-phosphotransferase system transporter activity"/>
    <property type="evidence" value="ECO:0000318"/>
    <property type="project" value="GO_Central"/>
</dbReference>
<feature type="transmembrane region" description="Helical" evidence="14">
    <location>
        <begin position="365"/>
        <end position="385"/>
    </location>
</feature>
<comment type="subcellular location">
    <subcellularLocation>
        <location evidence="1">Cell membrane</location>
        <topology evidence="1">Multi-pass membrane protein</topology>
    </subcellularLocation>
</comment>
<feature type="transmembrane region" description="Helical" evidence="14">
    <location>
        <begin position="38"/>
        <end position="57"/>
    </location>
</feature>
<dbReference type="InterPro" id="IPR004703">
    <property type="entry name" value="PTS_sugar-sp_permease"/>
</dbReference>
<feature type="transmembrane region" description="Helical" evidence="14">
    <location>
        <begin position="157"/>
        <end position="179"/>
    </location>
</feature>
<dbReference type="NCBIfam" id="NF006923">
    <property type="entry name" value="PRK09410.2-1"/>
    <property type="match status" value="1"/>
</dbReference>
<dbReference type="GO" id="GO:0005886">
    <property type="term" value="C:plasma membrane"/>
    <property type="evidence" value="ECO:0007669"/>
    <property type="project" value="UniProtKB-SubCell"/>
</dbReference>
<evidence type="ECO:0000256" key="10">
    <source>
        <dbReference type="ARBA" id="ARBA00037387"/>
    </source>
</evidence>
<dbReference type="EMBL" id="AE007317">
    <property type="protein sequence ID" value="AAL00652.1"/>
    <property type="molecule type" value="Genomic_DNA"/>
</dbReference>
<proteinExistence type="inferred from homology"/>
<dbReference type="PATRIC" id="fig|171101.6.peg.1995"/>
<keyword evidence="9 14" id="KW-0472">Membrane</keyword>
<feature type="transmembrane region" description="Helical" evidence="14">
    <location>
        <begin position="69"/>
        <end position="89"/>
    </location>
</feature>
<dbReference type="Proteomes" id="UP000000586">
    <property type="component" value="Chromosome"/>
</dbReference>
<feature type="transmembrane region" description="Helical" evidence="14">
    <location>
        <begin position="304"/>
        <end position="323"/>
    </location>
</feature>
<feature type="transmembrane region" description="Helical" evidence="14">
    <location>
        <begin position="462"/>
        <end position="485"/>
    </location>
</feature>
<dbReference type="PANTHER" id="PTHR33843">
    <property type="entry name" value="ASCORBATE-SPECIFIC PTS SYSTEM EIIC COMPONENT"/>
    <property type="match status" value="1"/>
</dbReference>
<dbReference type="AlphaFoldDB" id="Q8DN94"/>
<comment type="function">
    <text evidence="10">The phosphoenolpyruvate-dependent sugar phosphotransferase system (sugar PTS), a major carbohydrate active transport system, catalyzes the phosphorylation of incoming sugar substrates concomitantly with their translocation across the cell membrane. The enzyme II UlaABC PTS system is involved in ascorbate transport.</text>
</comment>
<dbReference type="GO" id="GO:0015882">
    <property type="term" value="P:L-ascorbic acid transmembrane transport"/>
    <property type="evidence" value="ECO:0000318"/>
    <property type="project" value="GO_Central"/>
</dbReference>
<evidence type="ECO:0000256" key="8">
    <source>
        <dbReference type="ARBA" id="ARBA00022989"/>
    </source>
</evidence>
<evidence type="ECO:0000256" key="12">
    <source>
        <dbReference type="ARBA" id="ARBA00039702"/>
    </source>
</evidence>
<evidence type="ECO:0000256" key="2">
    <source>
        <dbReference type="ARBA" id="ARBA00011738"/>
    </source>
</evidence>
<keyword evidence="16" id="KW-1185">Reference proteome</keyword>
<evidence type="ECO:0000313" key="16">
    <source>
        <dbReference type="Proteomes" id="UP000000586"/>
    </source>
</evidence>
<dbReference type="STRING" id="171101.spr1849"/>
<evidence type="ECO:0000256" key="1">
    <source>
        <dbReference type="ARBA" id="ARBA00004651"/>
    </source>
</evidence>
<comment type="similarity">
    <text evidence="11">Belongs to the UlaA family.</text>
</comment>
<evidence type="ECO:0000256" key="13">
    <source>
        <dbReference type="ARBA" id="ARBA00042859"/>
    </source>
</evidence>
<name>Q8DN94_STRR6</name>
<evidence type="ECO:0000313" key="15">
    <source>
        <dbReference type="EMBL" id="AAL00652.1"/>
    </source>
</evidence>
<dbReference type="InterPro" id="IPR051562">
    <property type="entry name" value="Ascorbate-PTS_EIIC"/>
</dbReference>